<dbReference type="InterPro" id="IPR057326">
    <property type="entry name" value="KR_dom"/>
</dbReference>
<sequence length="275" mass="28166">MPLRQRTTEDPAPPSPAAPEGGPATPPDLPVALVTGASSGIGTAVAERLAADGGRAVLLSGRDEARLAAVAASTGGTALPADLATAEGCRDLARRAVGRAGRVDVLVAGAGLGWAGRFDVMPAADLDHLVTVNLTSTLRLVHALLPGMVRRGGGHVVLVASVAGAVGVRGEAVYSATKGAVRTFADALRQEVRGDGVAVSVVLPGAVDTPFFDRRGTPYRRSFPRAVPPERVADAVCRALARGRREVYVPGWLSVPARIRGAAPGLYDRLAARFG</sequence>
<dbReference type="InterPro" id="IPR020904">
    <property type="entry name" value="Sc_DH/Rdtase_CS"/>
</dbReference>
<dbReference type="Gene3D" id="3.40.50.720">
    <property type="entry name" value="NAD(P)-binding Rossmann-like Domain"/>
    <property type="match status" value="1"/>
</dbReference>
<evidence type="ECO:0000256" key="1">
    <source>
        <dbReference type="ARBA" id="ARBA00006484"/>
    </source>
</evidence>
<accession>A0ABQ7FIS1</accession>
<dbReference type="RefSeq" id="WP_156205971.1">
    <property type="nucleotide sequence ID" value="NZ_WHPN01000259.1"/>
</dbReference>
<dbReference type="PROSITE" id="PS00061">
    <property type="entry name" value="ADH_SHORT"/>
    <property type="match status" value="1"/>
</dbReference>
<gene>
    <name evidence="6" type="ORF">GCU69_11995</name>
</gene>
<organism evidence="6 7">
    <name type="scientific">Streptomyces lycii</name>
    <dbReference type="NCBI Taxonomy" id="2654337"/>
    <lineage>
        <taxon>Bacteria</taxon>
        <taxon>Bacillati</taxon>
        <taxon>Actinomycetota</taxon>
        <taxon>Actinomycetes</taxon>
        <taxon>Kitasatosporales</taxon>
        <taxon>Streptomycetaceae</taxon>
        <taxon>Streptomyces</taxon>
    </lineage>
</organism>
<evidence type="ECO:0000259" key="5">
    <source>
        <dbReference type="SMART" id="SM00822"/>
    </source>
</evidence>
<comment type="similarity">
    <text evidence="1 3">Belongs to the short-chain dehydrogenases/reductases (SDR) family.</text>
</comment>
<dbReference type="EMBL" id="WHPN01000259">
    <property type="protein sequence ID" value="KAF4408879.1"/>
    <property type="molecule type" value="Genomic_DNA"/>
</dbReference>
<dbReference type="PRINTS" id="PR00081">
    <property type="entry name" value="GDHRDH"/>
</dbReference>
<evidence type="ECO:0000313" key="6">
    <source>
        <dbReference type="EMBL" id="KAF4408879.1"/>
    </source>
</evidence>
<evidence type="ECO:0000313" key="7">
    <source>
        <dbReference type="Proteomes" id="UP000621266"/>
    </source>
</evidence>
<feature type="region of interest" description="Disordered" evidence="4">
    <location>
        <begin position="1"/>
        <end position="29"/>
    </location>
</feature>
<dbReference type="PANTHER" id="PTHR44196:SF1">
    <property type="entry name" value="DEHYDROGENASE_REDUCTASE SDR FAMILY MEMBER 7B"/>
    <property type="match status" value="1"/>
</dbReference>
<name>A0ABQ7FIS1_9ACTN</name>
<dbReference type="InterPro" id="IPR002347">
    <property type="entry name" value="SDR_fam"/>
</dbReference>
<dbReference type="Proteomes" id="UP000621266">
    <property type="component" value="Unassembled WGS sequence"/>
</dbReference>
<proteinExistence type="inferred from homology"/>
<dbReference type="PRINTS" id="PR00080">
    <property type="entry name" value="SDRFAMILY"/>
</dbReference>
<feature type="domain" description="Ketoreductase" evidence="5">
    <location>
        <begin position="30"/>
        <end position="210"/>
    </location>
</feature>
<evidence type="ECO:0000256" key="3">
    <source>
        <dbReference type="RuleBase" id="RU000363"/>
    </source>
</evidence>
<dbReference type="PANTHER" id="PTHR44196">
    <property type="entry name" value="DEHYDROGENASE/REDUCTASE SDR FAMILY MEMBER 7B"/>
    <property type="match status" value="1"/>
</dbReference>
<dbReference type="SUPFAM" id="SSF51735">
    <property type="entry name" value="NAD(P)-binding Rossmann-fold domains"/>
    <property type="match status" value="1"/>
</dbReference>
<dbReference type="InterPro" id="IPR036291">
    <property type="entry name" value="NAD(P)-bd_dom_sf"/>
</dbReference>
<comment type="caution">
    <text evidence="6">The sequence shown here is derived from an EMBL/GenBank/DDBJ whole genome shotgun (WGS) entry which is preliminary data.</text>
</comment>
<reference evidence="6 7" key="1">
    <citation type="submission" date="2019-10" db="EMBL/GenBank/DDBJ databases">
        <title>Streptomyces tenebrisbrunneis sp.nov., an endogenous actinomycete isolated from of Lycium ruthenicum.</title>
        <authorList>
            <person name="Ma L."/>
        </authorList>
    </citation>
    <scope>NUCLEOTIDE SEQUENCE [LARGE SCALE GENOMIC DNA]</scope>
    <source>
        <strain evidence="6 7">TRM 66187</strain>
    </source>
</reference>
<protein>
    <submittedName>
        <fullName evidence="6">SDR family NAD(P)-dependent oxidoreductase</fullName>
    </submittedName>
</protein>
<keyword evidence="2" id="KW-0560">Oxidoreductase</keyword>
<evidence type="ECO:0000256" key="2">
    <source>
        <dbReference type="ARBA" id="ARBA00023002"/>
    </source>
</evidence>
<dbReference type="SMART" id="SM00822">
    <property type="entry name" value="PKS_KR"/>
    <property type="match status" value="1"/>
</dbReference>
<evidence type="ECO:0000256" key="4">
    <source>
        <dbReference type="SAM" id="MobiDB-lite"/>
    </source>
</evidence>
<dbReference type="Pfam" id="PF00106">
    <property type="entry name" value="adh_short"/>
    <property type="match status" value="1"/>
</dbReference>
<keyword evidence="7" id="KW-1185">Reference proteome</keyword>